<evidence type="ECO:0000256" key="6">
    <source>
        <dbReference type="ARBA" id="ARBA00022771"/>
    </source>
</evidence>
<sequence length="571" mass="64239">MEDDTLSELLIAQLIEEDLRSLRATQEAEAIQLNQVVALSAHAVGQLPVFSKLSASEDDQLVALGLYAEQSRLSSDAVYAQQLQRQNIADMQYAQKVAATEKKLVLDSEFARRLQAMDDDGEDMDEADDVESVLGRETIENLMASDLNAKGKGKPVKIEGNMTSKHIQHSQVVVIKKEESNDCSLSSPHSTCGICMDPFQPTFSPYTASLTANSSSRVQFGLHLPCPQQHAYCVGCLTNYIDTKLNPDGKAGVAGIMIFPIRCPECPTDEFADGIPDDIAARVIGPEKMVIWDHQKLLHSIPYIYCPNPKCSAIVQTPEETDDEDPQAVCPFCQLLMCVSCRVAWHRDLSCEEFQALPPDERSPEDRLLMELAKAKHWRRCPNCSSLVELVSGCNHMTCRCGTHFCFKCGAPCTNKGLCTRSPPCDLWDEDMLLEEREREREQAANVPAPAYAPQQPVFIPRVELIRPPAYIPAPAPVLHRRSPLEWMDDPDVVCSRHWFTTEMINTLICGYCNVRLNSLADLRFHLTHVRRHPVYACCGRFFKHEIDYDRHVQSYAARFHGDHVHQMRRD</sequence>
<keyword evidence="5" id="KW-0677">Repeat</keyword>
<reference evidence="10" key="1">
    <citation type="submission" date="2020-05" db="EMBL/GenBank/DDBJ databases">
        <title>Mycena genomes resolve the evolution of fungal bioluminescence.</title>
        <authorList>
            <person name="Tsai I.J."/>
        </authorList>
    </citation>
    <scope>NUCLEOTIDE SEQUENCE</scope>
    <source>
        <strain evidence="10">171206Taipei</strain>
    </source>
</reference>
<evidence type="ECO:0000256" key="8">
    <source>
        <dbReference type="ARBA" id="ARBA00022833"/>
    </source>
</evidence>
<dbReference type="GO" id="GO:0016567">
    <property type="term" value="P:protein ubiquitination"/>
    <property type="evidence" value="ECO:0007669"/>
    <property type="project" value="InterPro"/>
</dbReference>
<evidence type="ECO:0000313" key="11">
    <source>
        <dbReference type="Proteomes" id="UP000636479"/>
    </source>
</evidence>
<keyword evidence="11" id="KW-1185">Reference proteome</keyword>
<dbReference type="GO" id="GO:0008270">
    <property type="term" value="F:zinc ion binding"/>
    <property type="evidence" value="ECO:0007669"/>
    <property type="project" value="UniProtKB-KW"/>
</dbReference>
<dbReference type="EC" id="2.3.2.31" evidence="2"/>
<keyword evidence="7" id="KW-0833">Ubl conjugation pathway</keyword>
<dbReference type="EMBL" id="JACAZF010000016">
    <property type="protein sequence ID" value="KAF7289868.1"/>
    <property type="molecule type" value="Genomic_DNA"/>
</dbReference>
<evidence type="ECO:0000256" key="7">
    <source>
        <dbReference type="ARBA" id="ARBA00022786"/>
    </source>
</evidence>
<dbReference type="GeneID" id="59352557"/>
<evidence type="ECO:0000256" key="4">
    <source>
        <dbReference type="ARBA" id="ARBA00022723"/>
    </source>
</evidence>
<dbReference type="InterPro" id="IPR002867">
    <property type="entry name" value="IBR_dom"/>
</dbReference>
<proteinExistence type="predicted"/>
<protein>
    <recommendedName>
        <fullName evidence="2">RBR-type E3 ubiquitin transferase</fullName>
        <ecNumber evidence="2">2.3.2.31</ecNumber>
    </recommendedName>
</protein>
<evidence type="ECO:0000313" key="10">
    <source>
        <dbReference type="EMBL" id="KAF7289868.1"/>
    </source>
</evidence>
<evidence type="ECO:0000256" key="2">
    <source>
        <dbReference type="ARBA" id="ARBA00012251"/>
    </source>
</evidence>
<dbReference type="Pfam" id="PF01485">
    <property type="entry name" value="IBR"/>
    <property type="match status" value="2"/>
</dbReference>
<dbReference type="RefSeq" id="XP_037213597.1">
    <property type="nucleotide sequence ID" value="XM_037370041.1"/>
</dbReference>
<dbReference type="InterPro" id="IPR044066">
    <property type="entry name" value="TRIAD_supradom"/>
</dbReference>
<keyword evidence="8" id="KW-0862">Zinc</keyword>
<evidence type="ECO:0000256" key="3">
    <source>
        <dbReference type="ARBA" id="ARBA00022679"/>
    </source>
</evidence>
<dbReference type="InterPro" id="IPR031127">
    <property type="entry name" value="E3_UB_ligase_RBR"/>
</dbReference>
<gene>
    <name evidence="10" type="ORF">MIND_01361200</name>
</gene>
<name>A0A8H6S046_9AGAR</name>
<keyword evidence="3 10" id="KW-0808">Transferase</keyword>
<comment type="catalytic activity">
    <reaction evidence="1">
        <text>[E2 ubiquitin-conjugating enzyme]-S-ubiquitinyl-L-cysteine + [acceptor protein]-L-lysine = [E2 ubiquitin-conjugating enzyme]-L-cysteine + [acceptor protein]-N(6)-ubiquitinyl-L-lysine.</text>
        <dbReference type="EC" id="2.3.2.31"/>
    </reaction>
</comment>
<dbReference type="Gene3D" id="1.20.120.1750">
    <property type="match status" value="1"/>
</dbReference>
<feature type="domain" description="RING-type" evidence="9">
    <location>
        <begin position="188"/>
        <end position="429"/>
    </location>
</feature>
<evidence type="ECO:0000256" key="5">
    <source>
        <dbReference type="ARBA" id="ARBA00022737"/>
    </source>
</evidence>
<dbReference type="Proteomes" id="UP000636479">
    <property type="component" value="Unassembled WGS sequence"/>
</dbReference>
<accession>A0A8H6S046</accession>
<evidence type="ECO:0000256" key="1">
    <source>
        <dbReference type="ARBA" id="ARBA00001798"/>
    </source>
</evidence>
<organism evidence="10 11">
    <name type="scientific">Mycena indigotica</name>
    <dbReference type="NCBI Taxonomy" id="2126181"/>
    <lineage>
        <taxon>Eukaryota</taxon>
        <taxon>Fungi</taxon>
        <taxon>Dikarya</taxon>
        <taxon>Basidiomycota</taxon>
        <taxon>Agaricomycotina</taxon>
        <taxon>Agaricomycetes</taxon>
        <taxon>Agaricomycetidae</taxon>
        <taxon>Agaricales</taxon>
        <taxon>Marasmiineae</taxon>
        <taxon>Mycenaceae</taxon>
        <taxon>Mycena</taxon>
    </lineage>
</organism>
<dbReference type="SUPFAM" id="SSF57850">
    <property type="entry name" value="RING/U-box"/>
    <property type="match status" value="3"/>
</dbReference>
<dbReference type="CDD" id="cd22582">
    <property type="entry name" value="BRcat_RBR_unk"/>
    <property type="match status" value="1"/>
</dbReference>
<dbReference type="CDD" id="cd22584">
    <property type="entry name" value="Rcat_RBR_unk"/>
    <property type="match status" value="1"/>
</dbReference>
<comment type="caution">
    <text evidence="10">The sequence shown here is derived from an EMBL/GenBank/DDBJ whole genome shotgun (WGS) entry which is preliminary data.</text>
</comment>
<dbReference type="PROSITE" id="PS51873">
    <property type="entry name" value="TRIAD"/>
    <property type="match status" value="1"/>
</dbReference>
<dbReference type="PANTHER" id="PTHR11685">
    <property type="entry name" value="RBR FAMILY RING FINGER AND IBR DOMAIN-CONTAINING"/>
    <property type="match status" value="1"/>
</dbReference>
<dbReference type="OrthoDB" id="9977870at2759"/>
<evidence type="ECO:0000259" key="9">
    <source>
        <dbReference type="PROSITE" id="PS51873"/>
    </source>
</evidence>
<keyword evidence="4" id="KW-0479">Metal-binding</keyword>
<keyword evidence="6" id="KW-0863">Zinc-finger</keyword>
<dbReference type="SMART" id="SM00647">
    <property type="entry name" value="IBR"/>
    <property type="match status" value="2"/>
</dbReference>
<dbReference type="AlphaFoldDB" id="A0A8H6S046"/>
<dbReference type="GO" id="GO:0061630">
    <property type="term" value="F:ubiquitin protein ligase activity"/>
    <property type="evidence" value="ECO:0007669"/>
    <property type="project" value="UniProtKB-EC"/>
</dbReference>